<evidence type="ECO:0000313" key="4">
    <source>
        <dbReference type="Proteomes" id="UP000063434"/>
    </source>
</evidence>
<accession>A0A125QE26</accession>
<evidence type="ECO:0000313" key="3">
    <source>
        <dbReference type="EMBL" id="KWV73722.1"/>
    </source>
</evidence>
<comment type="caution">
    <text evidence="3">The sequence shown here is derived from an EMBL/GenBank/DDBJ whole genome shotgun (WGS) entry which is preliminary data.</text>
</comment>
<dbReference type="InterPro" id="IPR046673">
    <property type="entry name" value="ToxA_N"/>
</dbReference>
<organism evidence="3 4">
    <name type="scientific">Pseudomonas fluorescens</name>
    <dbReference type="NCBI Taxonomy" id="294"/>
    <lineage>
        <taxon>Bacteria</taxon>
        <taxon>Pseudomonadati</taxon>
        <taxon>Pseudomonadota</taxon>
        <taxon>Gammaproteobacteria</taxon>
        <taxon>Pseudomonadales</taxon>
        <taxon>Pseudomonadaceae</taxon>
        <taxon>Pseudomonas</taxon>
    </lineage>
</organism>
<evidence type="ECO:0000259" key="2">
    <source>
        <dbReference type="Pfam" id="PF20178"/>
    </source>
</evidence>
<feature type="region of interest" description="Disordered" evidence="1">
    <location>
        <begin position="1"/>
        <end position="67"/>
    </location>
</feature>
<feature type="domain" description="Dermonecrotic toxin N-terminal" evidence="2">
    <location>
        <begin position="493"/>
        <end position="773"/>
    </location>
</feature>
<evidence type="ECO:0000256" key="1">
    <source>
        <dbReference type="SAM" id="MobiDB-lite"/>
    </source>
</evidence>
<dbReference type="CDD" id="cd14729">
    <property type="entry name" value="RtxA-like"/>
    <property type="match status" value="1"/>
</dbReference>
<feature type="compositionally biased region" description="Low complexity" evidence="1">
    <location>
        <begin position="12"/>
        <end position="30"/>
    </location>
</feature>
<feature type="region of interest" description="Disordered" evidence="1">
    <location>
        <begin position="941"/>
        <end position="1000"/>
    </location>
</feature>
<protein>
    <recommendedName>
        <fullName evidence="2">Dermonecrotic toxin N-terminal domain-containing protein</fullName>
    </recommendedName>
</protein>
<dbReference type="PATRIC" id="fig|294.195.peg.4102"/>
<dbReference type="SUPFAM" id="SSF159501">
    <property type="entry name" value="EreA/ChaN-like"/>
    <property type="match status" value="1"/>
</dbReference>
<feature type="compositionally biased region" description="Pro residues" evidence="1">
    <location>
        <begin position="959"/>
        <end position="971"/>
    </location>
</feature>
<sequence>MPALIRSTVKNPLDQLQPLPQPVLTSTPQPEKSQAAPVVASSTYAPGDLPVPDSPSTPPATVTPPRNSSLIAQHNEAAHAIQQLYTEQPNFKTFLQQQLATLFPDQPHLNVADLTFKRWRKQNDGSIKTLSVEPFFDALHKEIQEQLRNPGKKADEGNNVYGDFFTRGSTGVPPTLVTPSHSLHTIAQRIVQYATTQQKFWTTPRQSPHNPHVRTTPQNELLAFYKQQLATVAAARANDGTLSPASKQLIDTALQYPTLAAREKAFADGARPGVYPLTVDDGTERGALLAGSFLITQTDGSFATEPAWPKGRSLALDDSHGPVVLYTPSKGFEEFATPAQAREALAKRLDEGGVEAELLLQTLPLALQNRTEQPSGDDLTLRVEPVAADVLAEGIPWMLKRQQEEINKQLTQTLTATTPANPLTDPTSAQAIDDAADWSYQLDSTNALLAYNAKLIEKQQPQWLKNLTPDQEAIFLKLEQWEKKSTDALLPLLEKIPSLSDFARDRMNEAIKKLYPTAQIDADKLKVQVDETTTQDNSTSFILADMTLEIFGKRTTTSSGQTQLSLTDLALKNPTGFLPRSLQKKTTITLTLPLTDTQGNPILDSNGKPIILNDEQLKALIKTADVGGQYDKLLKKELAPDAPSNLREAWKSNLSDAMEKDAFLAELNPTAYKEQAAEDKNSKRAAQWVTAILDHPDPANRPKVDGQNIIANALYDYGQPVHGVMVIGNKVDSSLVLYTPKAPDGIAFREVAGQKAMDDLFKKDEWKAYIADRKSPVKKDDVAERDEVVRGIPNNPFTALAPDKALDIAEKSIKVMLGGSVLKPIEGNVQDHLYQQNVQMIVDKADHQSVSSAEVAKQSFINMATYGVEVGMVFLDFLPGAGKVARTGTHLSKAALIALRANRKLLPKLTKHPGLAKTIFVDFLLATAGIKGVRAAPLRPVFRSSTSARTPTPRQRPTTPTPTPTPTPHTPAPATASTSSGAGTVATRPSTSAAPPSRDLSAYTVPNEVISGRALRPDGTYNVGDNWYVRFTDSTGENRVYQIDSAFHARSGQVNIIDPNAPATASRSSRTVASLQSAGNGEWRINQLPGGRRGKRRKQFHMWPISYPDWLFLNGPDHTLHVGKRRWANRWFKEGMNDSYVHQALNPTPRPNMPALGPNTSPGEMARDLLRVSDGIVFGEKHDQISTNVMLIKNMQAYAESGVTTLYLEGAYWDIANGVGGVWQTPANAKKYKHGTPTRNDVIATAQQHGIRIVGLEHEHLTMHITRTEEIDAANAEHTLDRLREFNYFASQVIQQTPPGEKWIAVVGRRHMNTTQGVPGIAEQTGAVGVGVYDAPQGASSNAVKNTGSRPATEERFAADATVGDYQVHQNVDPYLQTP</sequence>
<dbReference type="EMBL" id="LCYC01000048">
    <property type="protein sequence ID" value="KWV73722.1"/>
    <property type="molecule type" value="Genomic_DNA"/>
</dbReference>
<proteinExistence type="predicted"/>
<dbReference type="Gene3D" id="3.40.50.11550">
    <property type="match status" value="1"/>
</dbReference>
<name>A0A125QE26_PSEFL</name>
<dbReference type="RefSeq" id="WP_056789056.1">
    <property type="nucleotide sequence ID" value="NZ_LCYC01000048.1"/>
</dbReference>
<gene>
    <name evidence="3" type="ORF">PFL603g_03833</name>
</gene>
<reference evidence="3 4" key="1">
    <citation type="submission" date="2015-05" db="EMBL/GenBank/DDBJ databases">
        <title>A genomic and transcriptomic approach to investigate the blue pigment phenotype in Pseudomonas fluorescens.</title>
        <authorList>
            <person name="Andreani N.A."/>
            <person name="Cardazzo B."/>
        </authorList>
    </citation>
    <scope>NUCLEOTIDE SEQUENCE [LARGE SCALE GENOMIC DNA]</scope>
    <source>
        <strain evidence="3 4">Ps_40</strain>
    </source>
</reference>
<feature type="compositionally biased region" description="Pro residues" evidence="1">
    <location>
        <begin position="52"/>
        <end position="62"/>
    </location>
</feature>
<feature type="compositionally biased region" description="Low complexity" evidence="1">
    <location>
        <begin position="972"/>
        <end position="988"/>
    </location>
</feature>
<dbReference type="Pfam" id="PF20178">
    <property type="entry name" value="ToxA_N"/>
    <property type="match status" value="1"/>
</dbReference>
<dbReference type="Proteomes" id="UP000063434">
    <property type="component" value="Unassembled WGS sequence"/>
</dbReference>
<feature type="compositionally biased region" description="Low complexity" evidence="1">
    <location>
        <begin position="943"/>
        <end position="958"/>
    </location>
</feature>